<dbReference type="AlphaFoldDB" id="A0A382SAM6"/>
<protein>
    <recommendedName>
        <fullName evidence="1">NAD(P)-binding domain-containing protein</fullName>
    </recommendedName>
</protein>
<accession>A0A382SAM6</accession>
<organism evidence="2">
    <name type="scientific">marine metagenome</name>
    <dbReference type="NCBI Taxonomy" id="408172"/>
    <lineage>
        <taxon>unclassified sequences</taxon>
        <taxon>metagenomes</taxon>
        <taxon>ecological metagenomes</taxon>
    </lineage>
</organism>
<gene>
    <name evidence="2" type="ORF">METZ01_LOCUS359339</name>
</gene>
<reference evidence="2" key="1">
    <citation type="submission" date="2018-05" db="EMBL/GenBank/DDBJ databases">
        <authorList>
            <person name="Lanie J.A."/>
            <person name="Ng W.-L."/>
            <person name="Kazmierczak K.M."/>
            <person name="Andrzejewski T.M."/>
            <person name="Davidsen T.M."/>
            <person name="Wayne K.J."/>
            <person name="Tettelin H."/>
            <person name="Glass J.I."/>
            <person name="Rusch D."/>
            <person name="Podicherti R."/>
            <person name="Tsui H.-C.T."/>
            <person name="Winkler M.E."/>
        </authorList>
    </citation>
    <scope>NUCLEOTIDE SEQUENCE</scope>
</reference>
<dbReference type="Pfam" id="PF16363">
    <property type="entry name" value="GDP_Man_Dehyd"/>
    <property type="match status" value="1"/>
</dbReference>
<feature type="non-terminal residue" evidence="2">
    <location>
        <position position="1"/>
    </location>
</feature>
<evidence type="ECO:0000313" key="2">
    <source>
        <dbReference type="EMBL" id="SVD06485.1"/>
    </source>
</evidence>
<dbReference type="SUPFAM" id="SSF51735">
    <property type="entry name" value="NAD(P)-binding Rossmann-fold domains"/>
    <property type="match status" value="1"/>
</dbReference>
<dbReference type="PANTHER" id="PTHR43000">
    <property type="entry name" value="DTDP-D-GLUCOSE 4,6-DEHYDRATASE-RELATED"/>
    <property type="match status" value="1"/>
</dbReference>
<feature type="domain" description="NAD(P)-binding" evidence="1">
    <location>
        <begin position="4"/>
        <end position="244"/>
    </location>
</feature>
<name>A0A382SAM6_9ZZZZ</name>
<dbReference type="Gene3D" id="3.40.50.720">
    <property type="entry name" value="NAD(P)-binding Rossmann-like Domain"/>
    <property type="match status" value="1"/>
</dbReference>
<dbReference type="Gene3D" id="3.90.25.10">
    <property type="entry name" value="UDP-galactose 4-epimerase, domain 1"/>
    <property type="match status" value="1"/>
</dbReference>
<feature type="non-terminal residue" evidence="2">
    <location>
        <position position="258"/>
    </location>
</feature>
<sequence>VKYLITGITGFAGPHLARLLLDNGHEVEGIVRTANGREQDLLDILSPEEIEQIAIHCLDLKHYFSVQKLLTEQSYDGIFHLAAQSHPPTSFRDPILTFEENVNATVNLTTALEGMDTKVMVCSTSEVYGNRAGGQSTVQEDAALSPSNPYGASKAAIDLYMQERMANEKVTGFVTRAFSHTGPRRGRIFSISSDAYQIAKMMCGSDSRTLRVGNLNTERVVIDVRDCVNAYYLLMINKSSSGHVYNVCGDVLRKMSFF</sequence>
<dbReference type="InterPro" id="IPR036291">
    <property type="entry name" value="NAD(P)-bd_dom_sf"/>
</dbReference>
<dbReference type="EMBL" id="UINC01127396">
    <property type="protein sequence ID" value="SVD06485.1"/>
    <property type="molecule type" value="Genomic_DNA"/>
</dbReference>
<proteinExistence type="predicted"/>
<evidence type="ECO:0000259" key="1">
    <source>
        <dbReference type="Pfam" id="PF16363"/>
    </source>
</evidence>
<dbReference type="InterPro" id="IPR016040">
    <property type="entry name" value="NAD(P)-bd_dom"/>
</dbReference>